<gene>
    <name evidence="1" type="ORF">THIOM_005421</name>
</gene>
<sequence length="75" mass="8963">MKTLEKKGVMPQRHFNNAEEFKQEFNDISELLIDATERPIQRPMKEPEQTEYYSGYKIIQSKILSLGHRTQVFYI</sequence>
<reference evidence="1 2" key="1">
    <citation type="submission" date="2016-05" db="EMBL/GenBank/DDBJ databases">
        <title>Single-cell genome of chain-forming Candidatus Thiomargarita nelsonii and comparison to other large sulfur-oxidizing bacteria.</title>
        <authorList>
            <person name="Winkel M."/>
            <person name="Salman V."/>
            <person name="Woyke T."/>
            <person name="Schulz-Vogt H."/>
            <person name="Richter M."/>
            <person name="Flood B."/>
            <person name="Bailey J."/>
            <person name="Amann R."/>
            <person name="Mussmann M."/>
        </authorList>
    </citation>
    <scope>NUCLEOTIDE SEQUENCE [LARGE SCALE GENOMIC DNA]</scope>
    <source>
        <strain evidence="1 2">THI036</strain>
    </source>
</reference>
<evidence type="ECO:0000313" key="1">
    <source>
        <dbReference type="EMBL" id="OAD18966.1"/>
    </source>
</evidence>
<comment type="caution">
    <text evidence="1">The sequence shown here is derived from an EMBL/GenBank/DDBJ whole genome shotgun (WGS) entry which is preliminary data.</text>
</comment>
<dbReference type="Proteomes" id="UP000076962">
    <property type="component" value="Unassembled WGS sequence"/>
</dbReference>
<accession>A0A176RTB5</accession>
<organism evidence="1 2">
    <name type="scientific">Candidatus Thiomargarita nelsonii</name>
    <dbReference type="NCBI Taxonomy" id="1003181"/>
    <lineage>
        <taxon>Bacteria</taxon>
        <taxon>Pseudomonadati</taxon>
        <taxon>Pseudomonadota</taxon>
        <taxon>Gammaproteobacteria</taxon>
        <taxon>Thiotrichales</taxon>
        <taxon>Thiotrichaceae</taxon>
        <taxon>Thiomargarita</taxon>
    </lineage>
</organism>
<evidence type="ECO:0000313" key="2">
    <source>
        <dbReference type="Proteomes" id="UP000076962"/>
    </source>
</evidence>
<dbReference type="EMBL" id="LUTY01003007">
    <property type="protein sequence ID" value="OAD18966.1"/>
    <property type="molecule type" value="Genomic_DNA"/>
</dbReference>
<keyword evidence="2" id="KW-1185">Reference proteome</keyword>
<proteinExistence type="predicted"/>
<name>A0A176RTB5_9GAMM</name>
<dbReference type="AlphaFoldDB" id="A0A176RTB5"/>
<protein>
    <submittedName>
        <fullName evidence="1">Uncharacterized protein</fullName>
    </submittedName>
</protein>